<dbReference type="Gene3D" id="3.40.109.40">
    <property type="match status" value="1"/>
</dbReference>
<dbReference type="AlphaFoldDB" id="A0AB34L9E6"/>
<gene>
    <name evidence="2" type="ORF">M091_2922</name>
</gene>
<dbReference type="Proteomes" id="UP000027850">
    <property type="component" value="Unassembled WGS sequence"/>
</dbReference>
<dbReference type="Pfam" id="PF02965">
    <property type="entry name" value="Met_synt_B12"/>
    <property type="match status" value="1"/>
</dbReference>
<dbReference type="InterPro" id="IPR004223">
    <property type="entry name" value="VitB12-dep_Met_synth_activ_dom"/>
</dbReference>
<reference evidence="2 3" key="1">
    <citation type="submission" date="2014-04" db="EMBL/GenBank/DDBJ databases">
        <authorList>
            <person name="Sears C."/>
            <person name="Carroll K."/>
            <person name="Sack B.R."/>
            <person name="Qadri F."/>
            <person name="Myers L.L."/>
            <person name="Chung G.-T."/>
            <person name="Escheverria P."/>
            <person name="Fraser C.M."/>
            <person name="Sadzewicz L."/>
            <person name="Shefchek K.A."/>
            <person name="Tallon L."/>
            <person name="Das S.P."/>
            <person name="Daugherty S."/>
            <person name="Mongodin E.F."/>
        </authorList>
    </citation>
    <scope>NUCLEOTIDE SEQUENCE [LARGE SCALE GENOMIC DNA]</scope>
    <source>
        <strain evidence="2 3">3776 D15 i</strain>
    </source>
</reference>
<dbReference type="EMBL" id="JNHK01000097">
    <property type="protein sequence ID" value="KDS34827.1"/>
    <property type="molecule type" value="Genomic_DNA"/>
</dbReference>
<evidence type="ECO:0000313" key="2">
    <source>
        <dbReference type="EMBL" id="KDS34827.1"/>
    </source>
</evidence>
<dbReference type="RefSeq" id="WP_036616311.1">
    <property type="nucleotide sequence ID" value="NZ_JNHK01000097.1"/>
</dbReference>
<proteinExistence type="predicted"/>
<dbReference type="GO" id="GO:0008705">
    <property type="term" value="F:methionine synthase activity"/>
    <property type="evidence" value="ECO:0007669"/>
    <property type="project" value="InterPro"/>
</dbReference>
<comment type="caution">
    <text evidence="2">The sequence shown here is derived from an EMBL/GenBank/DDBJ whole genome shotgun (WGS) entry which is preliminary data.</text>
</comment>
<evidence type="ECO:0000313" key="3">
    <source>
        <dbReference type="Proteomes" id="UP000027850"/>
    </source>
</evidence>
<dbReference type="InterPro" id="IPR037010">
    <property type="entry name" value="VitB12-dep_Met_synth_activ_sf"/>
</dbReference>
<name>A0AB34L9E6_PARDI</name>
<dbReference type="SUPFAM" id="SSF56507">
    <property type="entry name" value="Methionine synthase activation domain-like"/>
    <property type="match status" value="1"/>
</dbReference>
<organism evidence="2 3">
    <name type="scientific">Parabacteroides distasonis str. 3776 D15 i</name>
    <dbReference type="NCBI Taxonomy" id="1339342"/>
    <lineage>
        <taxon>Bacteria</taxon>
        <taxon>Pseudomonadati</taxon>
        <taxon>Bacteroidota</taxon>
        <taxon>Bacteroidia</taxon>
        <taxon>Bacteroidales</taxon>
        <taxon>Tannerellaceae</taxon>
        <taxon>Parabacteroides</taxon>
    </lineage>
</organism>
<evidence type="ECO:0000259" key="1">
    <source>
        <dbReference type="Pfam" id="PF02965"/>
    </source>
</evidence>
<feature type="domain" description="AdoMet activation" evidence="1">
    <location>
        <begin position="79"/>
        <end position="204"/>
    </location>
</feature>
<accession>A0AB34L9E6</accession>
<sequence length="226" mass="25314">MIYSFELPASSLSLRKEEIYEAMGYGTHEPDESVKILTRELLAGIPEDVIVSGYLSTLAAEIQQDSISIQKMNFQTGKTIASLMKRAEQIAVFVATAGRGFERWSKSISQKDDWAALFITDSIGSCLVEKAGDYLETQLEQKIEKGLKHTNRFSPGYCGWNVTEQRKLFSLLPDSILGIQLSDSCMMSPIKSISGFIGIGKEVQTKRYGCQICELQTCFRKNKRKN</sequence>
<protein>
    <submittedName>
        <fullName evidence="2">Vitamin B12 dependent methionine synthase, activation domain protein</fullName>
    </submittedName>
</protein>